<evidence type="ECO:0000313" key="2">
    <source>
        <dbReference type="Proteomes" id="UP000176740"/>
    </source>
</evidence>
<dbReference type="InterPro" id="IPR005883">
    <property type="entry name" value="PilM"/>
</dbReference>
<accession>A0A1F5H3S5</accession>
<dbReference type="PIRSF" id="PIRSF019169">
    <property type="entry name" value="PilM"/>
    <property type="match status" value="1"/>
</dbReference>
<dbReference type="STRING" id="1797725.A3A49_00710"/>
<name>A0A1F5H3S5_9BACT</name>
<gene>
    <name evidence="1" type="ORF">A3A49_00710</name>
</gene>
<proteinExistence type="predicted"/>
<dbReference type="SUPFAM" id="SSF53067">
    <property type="entry name" value="Actin-like ATPase domain"/>
    <property type="match status" value="2"/>
</dbReference>
<dbReference type="AlphaFoldDB" id="A0A1F5H3S5"/>
<organism evidence="1 2">
    <name type="scientific">Candidatus Curtissbacteria bacterium RIFCSPLOWO2_01_FULL_38_11b</name>
    <dbReference type="NCBI Taxonomy" id="1797725"/>
    <lineage>
        <taxon>Bacteria</taxon>
        <taxon>Candidatus Curtissiibacteriota</taxon>
    </lineage>
</organism>
<reference evidence="1 2" key="1">
    <citation type="journal article" date="2016" name="Nat. Commun.">
        <title>Thousands of microbial genomes shed light on interconnected biogeochemical processes in an aquifer system.</title>
        <authorList>
            <person name="Anantharaman K."/>
            <person name="Brown C.T."/>
            <person name="Hug L.A."/>
            <person name="Sharon I."/>
            <person name="Castelle C.J."/>
            <person name="Probst A.J."/>
            <person name="Thomas B.C."/>
            <person name="Singh A."/>
            <person name="Wilkins M.J."/>
            <person name="Karaoz U."/>
            <person name="Brodie E.L."/>
            <person name="Williams K.H."/>
            <person name="Hubbard S.S."/>
            <person name="Banfield J.F."/>
        </authorList>
    </citation>
    <scope>NUCLEOTIDE SEQUENCE [LARGE SCALE GENOMIC DNA]</scope>
</reference>
<evidence type="ECO:0000313" key="1">
    <source>
        <dbReference type="EMBL" id="OGD98820.1"/>
    </source>
</evidence>
<dbReference type="Gene3D" id="3.30.420.40">
    <property type="match status" value="2"/>
</dbReference>
<dbReference type="NCBIfam" id="TIGR01175">
    <property type="entry name" value="pilM"/>
    <property type="match status" value="1"/>
</dbReference>
<dbReference type="Gene3D" id="3.30.1490.300">
    <property type="match status" value="1"/>
</dbReference>
<sequence>MSAQIFGLDIGRSLIKIAQVKVSGGKKELVTVGNTPSTKDGLKTESRPQLKELSEIVKTLVKNSRIEGNRCAVSIVEAQTVTRLVELPNLTDKELSSAINWEADQYIPLPLKDVNLQYKVVFRPQPGTNGKMQVLLIAAPKRVVDKYLEVVKMAGLELCALETESSSLARALTTAYDPLSLMVSIGAVSTEMILAKGGNAYFSRSVASGGQALTKTIMSEFSLSEKQAEEYKMAYGLLEDKLSGKIAAVLKPVLDILVGEILKAVEYGRTHMQGDLLTRVIICGGGAYLPGLCEFITEKTSMEVILADPWADFSKNGLILKVPGQGSFYSVATGLALRT</sequence>
<evidence type="ECO:0008006" key="3">
    <source>
        <dbReference type="Google" id="ProtNLM"/>
    </source>
</evidence>
<dbReference type="PANTHER" id="PTHR32432:SF3">
    <property type="entry name" value="ETHANOLAMINE UTILIZATION PROTEIN EUTJ"/>
    <property type="match status" value="1"/>
</dbReference>
<dbReference type="InterPro" id="IPR050696">
    <property type="entry name" value="FtsA/MreB"/>
</dbReference>
<dbReference type="Pfam" id="PF11104">
    <property type="entry name" value="PilM_2"/>
    <property type="match status" value="1"/>
</dbReference>
<dbReference type="CDD" id="cd24049">
    <property type="entry name" value="ASKHA_NBD_PilM"/>
    <property type="match status" value="1"/>
</dbReference>
<dbReference type="Proteomes" id="UP000176740">
    <property type="component" value="Unassembled WGS sequence"/>
</dbReference>
<comment type="caution">
    <text evidence="1">The sequence shown here is derived from an EMBL/GenBank/DDBJ whole genome shotgun (WGS) entry which is preliminary data.</text>
</comment>
<dbReference type="PANTHER" id="PTHR32432">
    <property type="entry name" value="CELL DIVISION PROTEIN FTSA-RELATED"/>
    <property type="match status" value="1"/>
</dbReference>
<dbReference type="InterPro" id="IPR043129">
    <property type="entry name" value="ATPase_NBD"/>
</dbReference>
<protein>
    <recommendedName>
        <fullName evidence="3">SHS2 domain-containing protein</fullName>
    </recommendedName>
</protein>
<dbReference type="EMBL" id="MFBO01000004">
    <property type="protein sequence ID" value="OGD98820.1"/>
    <property type="molecule type" value="Genomic_DNA"/>
</dbReference>